<dbReference type="EMBL" id="MZGV01000119">
    <property type="protein sequence ID" value="OPJ55109.1"/>
    <property type="molecule type" value="Genomic_DNA"/>
</dbReference>
<dbReference type="InterPro" id="IPR000073">
    <property type="entry name" value="AB_hydrolase_1"/>
</dbReference>
<dbReference type="EC" id="3.-.-.-" evidence="3"/>
<evidence type="ECO:0000256" key="1">
    <source>
        <dbReference type="ARBA" id="ARBA00022801"/>
    </source>
</evidence>
<dbReference type="RefSeq" id="WP_079428695.1">
    <property type="nucleotide sequence ID" value="NZ_MZGV01000119.1"/>
</dbReference>
<organism evidence="3 4">
    <name type="scientific">Clostridium oryzae</name>
    <dbReference type="NCBI Taxonomy" id="1450648"/>
    <lineage>
        <taxon>Bacteria</taxon>
        <taxon>Bacillati</taxon>
        <taxon>Bacillota</taxon>
        <taxon>Clostridia</taxon>
        <taxon>Eubacteriales</taxon>
        <taxon>Clostridiaceae</taxon>
        <taxon>Clostridium</taxon>
    </lineage>
</organism>
<protein>
    <submittedName>
        <fullName evidence="3">AB hydrolase superfamily protein YvaM</fullName>
        <ecNumber evidence="3">3.-.-.-</ecNumber>
    </submittedName>
</protein>
<dbReference type="PANTHER" id="PTHR43798">
    <property type="entry name" value="MONOACYLGLYCEROL LIPASE"/>
    <property type="match status" value="1"/>
</dbReference>
<dbReference type="GO" id="GO:0016787">
    <property type="term" value="F:hydrolase activity"/>
    <property type="evidence" value="ECO:0007669"/>
    <property type="project" value="UniProtKB-KW"/>
</dbReference>
<dbReference type="Pfam" id="PF00561">
    <property type="entry name" value="Abhydrolase_1"/>
    <property type="match status" value="1"/>
</dbReference>
<keyword evidence="4" id="KW-1185">Reference proteome</keyword>
<sequence>MPYMKLNDLNLYYEEFGTGEPILFLHSAYSRGILAFSGQIQPFYTKYHCFYPDFRGHGRTICNSLDWDSQKICDDMINFLKALNISKVHLIGYSTGGGIGFYLASQYPEVVKSLTVIGNGGVIDDAGSDEFEPEELLKNNKIDFIDKAKSLHYDAHRGNWKYYCMQEVNDWRKHPNLSDKDWNKIKMPLLLIAGEMDHYATSERLMNIKKVCNQAEIMVVKGSGHRPHMPMENAKEVNQRIFRFLDTTN</sequence>
<dbReference type="Proteomes" id="UP000190080">
    <property type="component" value="Unassembled WGS sequence"/>
</dbReference>
<proteinExistence type="predicted"/>
<keyword evidence="1 3" id="KW-0378">Hydrolase</keyword>
<gene>
    <name evidence="3" type="primary">yvaM</name>
    <name evidence="3" type="ORF">CLORY_44730</name>
</gene>
<evidence type="ECO:0000313" key="3">
    <source>
        <dbReference type="EMBL" id="OPJ55109.1"/>
    </source>
</evidence>
<dbReference type="STRING" id="1450648.CLORY_44730"/>
<dbReference type="GO" id="GO:0016020">
    <property type="term" value="C:membrane"/>
    <property type="evidence" value="ECO:0007669"/>
    <property type="project" value="TreeGrafter"/>
</dbReference>
<comment type="caution">
    <text evidence="3">The sequence shown here is derived from an EMBL/GenBank/DDBJ whole genome shotgun (WGS) entry which is preliminary data.</text>
</comment>
<evidence type="ECO:0000259" key="2">
    <source>
        <dbReference type="Pfam" id="PF00561"/>
    </source>
</evidence>
<dbReference type="AlphaFoldDB" id="A0A1V4I5E1"/>
<name>A0A1V4I5E1_9CLOT</name>
<accession>A0A1V4I5E1</accession>
<dbReference type="InterPro" id="IPR050266">
    <property type="entry name" value="AB_hydrolase_sf"/>
</dbReference>
<dbReference type="SUPFAM" id="SSF53474">
    <property type="entry name" value="alpha/beta-Hydrolases"/>
    <property type="match status" value="1"/>
</dbReference>
<dbReference type="OrthoDB" id="9775557at2"/>
<reference evidence="3 4" key="1">
    <citation type="submission" date="2017-03" db="EMBL/GenBank/DDBJ databases">
        <title>Genome sequence of Clostridium oryzae DSM 28571.</title>
        <authorList>
            <person name="Poehlein A."/>
            <person name="Daniel R."/>
        </authorList>
    </citation>
    <scope>NUCLEOTIDE SEQUENCE [LARGE SCALE GENOMIC DNA]</scope>
    <source>
        <strain evidence="3 4">DSM 28571</strain>
    </source>
</reference>
<feature type="domain" description="AB hydrolase-1" evidence="2">
    <location>
        <begin position="21"/>
        <end position="123"/>
    </location>
</feature>
<dbReference type="PANTHER" id="PTHR43798:SF31">
    <property type="entry name" value="AB HYDROLASE SUPERFAMILY PROTEIN YCLE"/>
    <property type="match status" value="1"/>
</dbReference>
<dbReference type="Gene3D" id="3.40.50.1820">
    <property type="entry name" value="alpha/beta hydrolase"/>
    <property type="match status" value="1"/>
</dbReference>
<evidence type="ECO:0000313" key="4">
    <source>
        <dbReference type="Proteomes" id="UP000190080"/>
    </source>
</evidence>
<dbReference type="InterPro" id="IPR029058">
    <property type="entry name" value="AB_hydrolase_fold"/>
</dbReference>